<evidence type="ECO:0008006" key="3">
    <source>
        <dbReference type="Google" id="ProtNLM"/>
    </source>
</evidence>
<keyword evidence="2" id="KW-1185">Reference proteome</keyword>
<protein>
    <recommendedName>
        <fullName evidence="3">DUF2383 domain-containing protein</fullName>
    </recommendedName>
</protein>
<dbReference type="RefSeq" id="WP_379930676.1">
    <property type="nucleotide sequence ID" value="NZ_JBHUMM010000043.1"/>
</dbReference>
<organism evidence="1 2">
    <name type="scientific">Marinicrinis sediminis</name>
    <dbReference type="NCBI Taxonomy" id="1652465"/>
    <lineage>
        <taxon>Bacteria</taxon>
        <taxon>Bacillati</taxon>
        <taxon>Bacillota</taxon>
        <taxon>Bacilli</taxon>
        <taxon>Bacillales</taxon>
        <taxon>Paenibacillaceae</taxon>
    </lineage>
</organism>
<reference evidence="2" key="1">
    <citation type="journal article" date="2019" name="Int. J. Syst. Evol. Microbiol.">
        <title>The Global Catalogue of Microorganisms (GCM) 10K type strain sequencing project: providing services to taxonomists for standard genome sequencing and annotation.</title>
        <authorList>
            <consortium name="The Broad Institute Genomics Platform"/>
            <consortium name="The Broad Institute Genome Sequencing Center for Infectious Disease"/>
            <person name="Wu L."/>
            <person name="Ma J."/>
        </authorList>
    </citation>
    <scope>NUCLEOTIDE SEQUENCE [LARGE SCALE GENOMIC DNA]</scope>
    <source>
        <strain evidence="2">KCTC 33676</strain>
    </source>
</reference>
<accession>A0ABW5RF53</accession>
<dbReference type="Proteomes" id="UP001597497">
    <property type="component" value="Unassembled WGS sequence"/>
</dbReference>
<gene>
    <name evidence="1" type="ORF">ACFSUC_16225</name>
</gene>
<sequence length="159" mass="18677">MVDGTVIMPAEEKQAQIEHWIRMKREQIALLDELSNLERLYERLDLEGNNPKLKIGQMVGRLQHFMQSLQAHMDWMNMQFKKQNFGTNTHQYEKVWHSESLMMVNMIDSAIACFDRLLQATELTGGPTCFADIQQVRRILSQQSVRLEQMQPMPFHLSQ</sequence>
<proteinExistence type="predicted"/>
<dbReference type="EMBL" id="JBHUMM010000043">
    <property type="protein sequence ID" value="MFD2673119.1"/>
    <property type="molecule type" value="Genomic_DNA"/>
</dbReference>
<comment type="caution">
    <text evidence="1">The sequence shown here is derived from an EMBL/GenBank/DDBJ whole genome shotgun (WGS) entry which is preliminary data.</text>
</comment>
<evidence type="ECO:0000313" key="2">
    <source>
        <dbReference type="Proteomes" id="UP001597497"/>
    </source>
</evidence>
<evidence type="ECO:0000313" key="1">
    <source>
        <dbReference type="EMBL" id="MFD2673119.1"/>
    </source>
</evidence>
<name>A0ABW5RF53_9BACL</name>